<dbReference type="Ensembl" id="ENSPLOT00000006429.1">
    <property type="protein sequence ID" value="ENSPLOP00000005815.1"/>
    <property type="gene ID" value="ENSPLOG00000004250.1"/>
</dbReference>
<keyword evidence="1" id="KW-0472">Membrane</keyword>
<protein>
    <submittedName>
        <fullName evidence="2">Uncharacterized protein</fullName>
    </submittedName>
</protein>
<accession>A0A8C9D0M3</accession>
<name>A0A8C9D0M3_PANLE</name>
<feature type="transmembrane region" description="Helical" evidence="1">
    <location>
        <begin position="54"/>
        <end position="74"/>
    </location>
</feature>
<reference evidence="2" key="3">
    <citation type="submission" date="2025-09" db="UniProtKB">
        <authorList>
            <consortium name="Ensembl"/>
        </authorList>
    </citation>
    <scope>IDENTIFICATION</scope>
</reference>
<reference evidence="2" key="2">
    <citation type="submission" date="2025-08" db="UniProtKB">
        <authorList>
            <consortium name="Ensembl"/>
        </authorList>
    </citation>
    <scope>IDENTIFICATION</scope>
</reference>
<proteinExistence type="predicted"/>
<sequence length="77" mass="8485">MHDSLWSDSSLQKIHHGMDGLSGVGHSILEGLRARRLSSKGTQKISDTLRARSLFQFCVSLSLTLPCLMLCLSLSQK</sequence>
<keyword evidence="1" id="KW-0812">Transmembrane</keyword>
<reference evidence="2" key="1">
    <citation type="journal article" date="2019" name="bioRxiv">
        <title>Long live the king: chromosome-level assembly of the lion (Panthera leo) using linked-read, Hi-C, and long read data.</title>
        <authorList>
            <person name="Armstrong E.E."/>
            <person name="Taylor R.W."/>
            <person name="Miller D.E."/>
            <person name="Kaelin C."/>
            <person name="Barsh G."/>
            <person name="Hadly E.A."/>
            <person name="Petrov D."/>
        </authorList>
    </citation>
    <scope>NUCLEOTIDE SEQUENCE [LARGE SCALE GENOMIC DNA]</scope>
</reference>
<evidence type="ECO:0000256" key="1">
    <source>
        <dbReference type="SAM" id="Phobius"/>
    </source>
</evidence>
<dbReference type="Proteomes" id="UP000694399">
    <property type="component" value="Chromosome B2"/>
</dbReference>
<dbReference type="AlphaFoldDB" id="A0A8C9D0M3"/>
<organism evidence="2 3">
    <name type="scientific">Panthera leo</name>
    <name type="common">Lion</name>
    <dbReference type="NCBI Taxonomy" id="9689"/>
    <lineage>
        <taxon>Eukaryota</taxon>
        <taxon>Metazoa</taxon>
        <taxon>Chordata</taxon>
        <taxon>Craniata</taxon>
        <taxon>Vertebrata</taxon>
        <taxon>Euteleostomi</taxon>
        <taxon>Mammalia</taxon>
        <taxon>Eutheria</taxon>
        <taxon>Laurasiatheria</taxon>
        <taxon>Carnivora</taxon>
        <taxon>Feliformia</taxon>
        <taxon>Felidae</taxon>
        <taxon>Pantherinae</taxon>
        <taxon>Panthera</taxon>
    </lineage>
</organism>
<keyword evidence="3" id="KW-1185">Reference proteome</keyword>
<evidence type="ECO:0000313" key="3">
    <source>
        <dbReference type="Proteomes" id="UP000694399"/>
    </source>
</evidence>
<keyword evidence="1" id="KW-1133">Transmembrane helix</keyword>
<evidence type="ECO:0000313" key="2">
    <source>
        <dbReference type="Ensembl" id="ENSPLOP00000005815.1"/>
    </source>
</evidence>